<evidence type="ECO:0000313" key="5">
    <source>
        <dbReference type="Proteomes" id="UP000828390"/>
    </source>
</evidence>
<feature type="domain" description="C1q" evidence="3">
    <location>
        <begin position="23"/>
        <end position="157"/>
    </location>
</feature>
<reference evidence="4" key="1">
    <citation type="journal article" date="2019" name="bioRxiv">
        <title>The Genome of the Zebra Mussel, Dreissena polymorpha: A Resource for Invasive Species Research.</title>
        <authorList>
            <person name="McCartney M.A."/>
            <person name="Auch B."/>
            <person name="Kono T."/>
            <person name="Mallez S."/>
            <person name="Zhang Y."/>
            <person name="Obille A."/>
            <person name="Becker A."/>
            <person name="Abrahante J.E."/>
            <person name="Garbe J."/>
            <person name="Badalamenti J.P."/>
            <person name="Herman A."/>
            <person name="Mangelson H."/>
            <person name="Liachko I."/>
            <person name="Sullivan S."/>
            <person name="Sone E.D."/>
            <person name="Koren S."/>
            <person name="Silverstein K.A.T."/>
            <person name="Beckman K.B."/>
            <person name="Gohl D.M."/>
        </authorList>
    </citation>
    <scope>NUCLEOTIDE SEQUENCE</scope>
    <source>
        <strain evidence="4">Duluth1</strain>
        <tissue evidence="4">Whole animal</tissue>
    </source>
</reference>
<evidence type="ECO:0000313" key="4">
    <source>
        <dbReference type="EMBL" id="KAH3689788.1"/>
    </source>
</evidence>
<gene>
    <name evidence="4" type="ORF">DPMN_194683</name>
</gene>
<protein>
    <recommendedName>
        <fullName evidence="3">C1q domain-containing protein</fullName>
    </recommendedName>
</protein>
<proteinExistence type="predicted"/>
<dbReference type="SMART" id="SM00110">
    <property type="entry name" value="C1Q"/>
    <property type="match status" value="1"/>
</dbReference>
<dbReference type="EMBL" id="JAIWYP010000094">
    <property type="protein sequence ID" value="KAH3689788.1"/>
    <property type="molecule type" value="Genomic_DNA"/>
</dbReference>
<organism evidence="4 5">
    <name type="scientific">Dreissena polymorpha</name>
    <name type="common">Zebra mussel</name>
    <name type="synonym">Mytilus polymorpha</name>
    <dbReference type="NCBI Taxonomy" id="45954"/>
    <lineage>
        <taxon>Eukaryota</taxon>
        <taxon>Metazoa</taxon>
        <taxon>Spiralia</taxon>
        <taxon>Lophotrochozoa</taxon>
        <taxon>Mollusca</taxon>
        <taxon>Bivalvia</taxon>
        <taxon>Autobranchia</taxon>
        <taxon>Heteroconchia</taxon>
        <taxon>Euheterodonta</taxon>
        <taxon>Imparidentia</taxon>
        <taxon>Neoheterodontei</taxon>
        <taxon>Myida</taxon>
        <taxon>Dreissenoidea</taxon>
        <taxon>Dreissenidae</taxon>
        <taxon>Dreissena</taxon>
    </lineage>
</organism>
<dbReference type="Proteomes" id="UP000828390">
    <property type="component" value="Unassembled WGS sequence"/>
</dbReference>
<dbReference type="GO" id="GO:0005581">
    <property type="term" value="C:collagen trimer"/>
    <property type="evidence" value="ECO:0007669"/>
    <property type="project" value="UniProtKB-KW"/>
</dbReference>
<reference evidence="4" key="2">
    <citation type="submission" date="2020-11" db="EMBL/GenBank/DDBJ databases">
        <authorList>
            <person name="McCartney M.A."/>
            <person name="Auch B."/>
            <person name="Kono T."/>
            <person name="Mallez S."/>
            <person name="Becker A."/>
            <person name="Gohl D.M."/>
            <person name="Silverstein K.A.T."/>
            <person name="Koren S."/>
            <person name="Bechman K.B."/>
            <person name="Herman A."/>
            <person name="Abrahante J.E."/>
            <person name="Garbe J."/>
        </authorList>
    </citation>
    <scope>NUCLEOTIDE SEQUENCE</scope>
    <source>
        <strain evidence="4">Duluth1</strain>
        <tissue evidence="4">Whole animal</tissue>
    </source>
</reference>
<dbReference type="PROSITE" id="PS50871">
    <property type="entry name" value="C1Q"/>
    <property type="match status" value="1"/>
</dbReference>
<name>A0A9D3XYS3_DREPO</name>
<keyword evidence="2" id="KW-0964">Secreted</keyword>
<comment type="caution">
    <text evidence="4">The sequence shown here is derived from an EMBL/GenBank/DDBJ whole genome shotgun (WGS) entry which is preliminary data.</text>
</comment>
<evidence type="ECO:0000259" key="3">
    <source>
        <dbReference type="PROSITE" id="PS50871"/>
    </source>
</evidence>
<comment type="subcellular location">
    <subcellularLocation>
        <location evidence="1">Secreted</location>
    </subcellularLocation>
</comment>
<dbReference type="InterPro" id="IPR001073">
    <property type="entry name" value="C1q_dom"/>
</dbReference>
<dbReference type="InterPro" id="IPR050392">
    <property type="entry name" value="Collagen/C1q_domain"/>
</dbReference>
<dbReference type="PANTHER" id="PTHR15427">
    <property type="entry name" value="EMILIN ELASTIN MICROFIBRIL INTERFACE-LOCATED PROTEIN ELASTIN MICROFIBRIL INTERFACER"/>
    <property type="match status" value="1"/>
</dbReference>
<dbReference type="PANTHER" id="PTHR15427:SF33">
    <property type="entry name" value="COLLAGEN IV NC1 DOMAIN-CONTAINING PROTEIN"/>
    <property type="match status" value="1"/>
</dbReference>
<dbReference type="OrthoDB" id="6075430at2759"/>
<evidence type="ECO:0000256" key="2">
    <source>
        <dbReference type="ARBA" id="ARBA00022525"/>
    </source>
</evidence>
<dbReference type="SUPFAM" id="SSF49842">
    <property type="entry name" value="TNF-like"/>
    <property type="match status" value="1"/>
</dbReference>
<dbReference type="InterPro" id="IPR008983">
    <property type="entry name" value="Tumour_necrosis_fac-like_dom"/>
</dbReference>
<accession>A0A9D3XYS3</accession>
<dbReference type="AlphaFoldDB" id="A0A9D3XYS3"/>
<dbReference type="Gene3D" id="2.60.120.40">
    <property type="match status" value="1"/>
</dbReference>
<sequence>MTQNTSITGLQLKKETEILKDQLTIPFIYFHAYTPADFSLDQGQGVVYTHARINEGQGYDPKTGIFTVSVPGLYLFTVQYCVYASTNAYFAIVHQGTRIQPSFTQYVTSNFATFSMQVFVRAAMSNQIWVESYHAKTQLSTCFFGVENSFSGALIHM</sequence>
<dbReference type="PRINTS" id="PR00007">
    <property type="entry name" value="COMPLEMNTC1Q"/>
</dbReference>
<evidence type="ECO:0000256" key="1">
    <source>
        <dbReference type="ARBA" id="ARBA00004613"/>
    </source>
</evidence>
<keyword evidence="5" id="KW-1185">Reference proteome</keyword>
<dbReference type="Pfam" id="PF00386">
    <property type="entry name" value="C1q"/>
    <property type="match status" value="1"/>
</dbReference>